<sequence length="399" mass="43762">MLQLGFGGNFMTLNGSILGGIPSNRASSSGAQFGYEESFNALNIEPTRFSTKHNASSSNFVPQVGLEQWRSLNNLQQTLFGNRNNSVHQANCPALANNVGSNFPSLRDMTCGPMNNAKNGLVNTSNCNDKYPQQTQPIRPHLNDSLLNSDFETPRILNHSYIPDIKKNMGSLNSSNAALNFRYNNGVDTGIQMTNGEELIGTSEKSFNDNGAPNGPCNGFGMMNGHSDNIALATMGNETFGNNMDQGESSSDGFEKANKLLPWFNVVNQQENDLQILPTRSQQQPNIVNGRENDYSYDDLLNAISLMPNLGEDDLNELFLEETYNQPPSQQQGGEEVPFEENPHVNEVQILELSGSSNLEENAPLSEPTFSQQQPVSSNDLYGMYQVENNVNSPSKSQA</sequence>
<keyword evidence="3" id="KW-1185">Reference proteome</keyword>
<dbReference type="EnsemblPlants" id="QL12p041479:mrna">
    <property type="protein sequence ID" value="QL12p041479:mrna"/>
    <property type="gene ID" value="QL12p041479"/>
</dbReference>
<feature type="compositionally biased region" description="Polar residues" evidence="1">
    <location>
        <begin position="387"/>
        <end position="399"/>
    </location>
</feature>
<dbReference type="Gramene" id="QL12p041479:mrna">
    <property type="protein sequence ID" value="QL12p041479:mrna"/>
    <property type="gene ID" value="QL12p041479"/>
</dbReference>
<evidence type="ECO:0000313" key="2">
    <source>
        <dbReference type="EnsemblPlants" id="QL12p041479:mrna"/>
    </source>
</evidence>
<reference evidence="2" key="2">
    <citation type="submission" date="2021-01" db="UniProtKB">
        <authorList>
            <consortium name="EnsemblPlants"/>
        </authorList>
    </citation>
    <scope>IDENTIFICATION</scope>
</reference>
<evidence type="ECO:0000256" key="1">
    <source>
        <dbReference type="SAM" id="MobiDB-lite"/>
    </source>
</evidence>
<feature type="region of interest" description="Disordered" evidence="1">
    <location>
        <begin position="354"/>
        <end position="399"/>
    </location>
</feature>
<dbReference type="EMBL" id="LRBV02000012">
    <property type="status" value="NOT_ANNOTATED_CDS"/>
    <property type="molecule type" value="Genomic_DNA"/>
</dbReference>
<organism evidence="2 3">
    <name type="scientific">Quercus lobata</name>
    <name type="common">Valley oak</name>
    <dbReference type="NCBI Taxonomy" id="97700"/>
    <lineage>
        <taxon>Eukaryota</taxon>
        <taxon>Viridiplantae</taxon>
        <taxon>Streptophyta</taxon>
        <taxon>Embryophyta</taxon>
        <taxon>Tracheophyta</taxon>
        <taxon>Spermatophyta</taxon>
        <taxon>Magnoliopsida</taxon>
        <taxon>eudicotyledons</taxon>
        <taxon>Gunneridae</taxon>
        <taxon>Pentapetalae</taxon>
        <taxon>rosids</taxon>
        <taxon>fabids</taxon>
        <taxon>Fagales</taxon>
        <taxon>Fagaceae</taxon>
        <taxon>Quercus</taxon>
    </lineage>
</organism>
<dbReference type="AlphaFoldDB" id="A0A7N2N5H3"/>
<reference evidence="2 3" key="1">
    <citation type="journal article" date="2016" name="G3 (Bethesda)">
        <title>First Draft Assembly and Annotation of the Genome of a California Endemic Oak Quercus lobata Nee (Fagaceae).</title>
        <authorList>
            <person name="Sork V.L."/>
            <person name="Fitz-Gibbon S.T."/>
            <person name="Puiu D."/>
            <person name="Crepeau M."/>
            <person name="Gugger P.F."/>
            <person name="Sherman R."/>
            <person name="Stevens K."/>
            <person name="Langley C.H."/>
            <person name="Pellegrini M."/>
            <person name="Salzberg S.L."/>
        </authorList>
    </citation>
    <scope>NUCLEOTIDE SEQUENCE [LARGE SCALE GENOMIC DNA]</scope>
    <source>
        <strain evidence="2 3">cv. SW786</strain>
    </source>
</reference>
<accession>A0A7N2N5H3</accession>
<dbReference type="Proteomes" id="UP000594261">
    <property type="component" value="Chromosome 12"/>
</dbReference>
<name>A0A7N2N5H3_QUELO</name>
<protein>
    <submittedName>
        <fullName evidence="2">Uncharacterized protein</fullName>
    </submittedName>
</protein>
<proteinExistence type="predicted"/>
<feature type="compositionally biased region" description="Polar residues" evidence="1">
    <location>
        <begin position="368"/>
        <end position="380"/>
    </location>
</feature>
<evidence type="ECO:0000313" key="3">
    <source>
        <dbReference type="Proteomes" id="UP000594261"/>
    </source>
</evidence>
<dbReference type="InParanoid" id="A0A7N2N5H3"/>